<reference evidence="2" key="1">
    <citation type="submission" date="2016-11" db="UniProtKB">
        <authorList>
            <consortium name="WormBaseParasite"/>
        </authorList>
    </citation>
    <scope>IDENTIFICATION</scope>
    <source>
        <strain evidence="2">KR3021</strain>
    </source>
</reference>
<evidence type="ECO:0000313" key="1">
    <source>
        <dbReference type="Proteomes" id="UP000095286"/>
    </source>
</evidence>
<dbReference type="WBParaSite" id="RSKR_0000646900.1">
    <property type="protein sequence ID" value="RSKR_0000646900.1"/>
    <property type="gene ID" value="RSKR_0000646900"/>
</dbReference>
<organism evidence="1 2">
    <name type="scientific">Rhabditophanes sp. KR3021</name>
    <dbReference type="NCBI Taxonomy" id="114890"/>
    <lineage>
        <taxon>Eukaryota</taxon>
        <taxon>Metazoa</taxon>
        <taxon>Ecdysozoa</taxon>
        <taxon>Nematoda</taxon>
        <taxon>Chromadorea</taxon>
        <taxon>Rhabditida</taxon>
        <taxon>Tylenchina</taxon>
        <taxon>Panagrolaimomorpha</taxon>
        <taxon>Strongyloidoidea</taxon>
        <taxon>Alloionematidae</taxon>
        <taxon>Rhabditophanes</taxon>
    </lineage>
</organism>
<accession>A0AC35U0H5</accession>
<proteinExistence type="predicted"/>
<evidence type="ECO:0000313" key="2">
    <source>
        <dbReference type="WBParaSite" id="RSKR_0000646900.1"/>
    </source>
</evidence>
<protein>
    <submittedName>
        <fullName evidence="2">ZP domain-containing protein</fullName>
    </submittedName>
</protein>
<sequence length="285" mass="31239">MLGGKITTAANMTVNGPTPTDIKPRGKIELGNPVLMQMNAGSGDHQPVLQAKLGDILELKWEIMAMDDELDFFVKDCHAEPGTATAEKEKLQLIEGGCPTPAVAQKLMPQPIKVSKESSAVKIAHLQAFRFDSASSVKITCSIEICKGNCAAVKCDMHGETKESWGRKKRSLENSVTDFETQRYKVPRFSQATTSLVIMDPMQNSVEPLSSMSKISSQDLFSEDPADALLRISQSAHLKGNICLAKYTIFSVFGVLFALIFIQAVVVTHYCFKRFMTTPKKTGSM</sequence>
<dbReference type="Proteomes" id="UP000095286">
    <property type="component" value="Unplaced"/>
</dbReference>
<name>A0AC35U0H5_9BILA</name>